<dbReference type="Gene3D" id="2.60.40.10">
    <property type="entry name" value="Immunoglobulins"/>
    <property type="match status" value="2"/>
</dbReference>
<comment type="caution">
    <text evidence="3">The sequence shown here is derived from an EMBL/GenBank/DDBJ whole genome shotgun (WGS) entry which is preliminary data.</text>
</comment>
<gene>
    <name evidence="3" type="ORF">HC176_08045</name>
</gene>
<feature type="domain" description="HYR-like" evidence="2">
    <location>
        <begin position="186"/>
        <end position="253"/>
    </location>
</feature>
<feature type="domain" description="HYR-like" evidence="2">
    <location>
        <begin position="110"/>
        <end position="181"/>
    </location>
</feature>
<feature type="domain" description="HYR-like" evidence="2">
    <location>
        <begin position="917"/>
        <end position="986"/>
    </location>
</feature>
<reference evidence="3 4" key="1">
    <citation type="submission" date="2020-03" db="EMBL/GenBank/DDBJ databases">
        <title>Tamlana sp. nov, isolated from XXX.</title>
        <authorList>
            <person name="Cao W.R."/>
        </authorList>
    </citation>
    <scope>NUCLEOTIDE SEQUENCE [LARGE SCALE GENOMIC DNA]</scope>
    <source>
        <strain evidence="3 4">HST1-43</strain>
    </source>
</reference>
<dbReference type="InterPro" id="IPR057078">
    <property type="entry name" value="HYR-4C"/>
</dbReference>
<name>A0ABX1DAZ8_9FLAO</name>
<protein>
    <recommendedName>
        <fullName evidence="2">HYR-like domain-containing protein</fullName>
    </recommendedName>
</protein>
<dbReference type="EMBL" id="JAAVJS010000009">
    <property type="protein sequence ID" value="NJX15440.1"/>
    <property type="molecule type" value="Genomic_DNA"/>
</dbReference>
<dbReference type="Pfam" id="PF13585">
    <property type="entry name" value="CHU_C"/>
    <property type="match status" value="1"/>
</dbReference>
<dbReference type="Proteomes" id="UP000760545">
    <property type="component" value="Unassembled WGS sequence"/>
</dbReference>
<dbReference type="RefSeq" id="WP_209309688.1">
    <property type="nucleotide sequence ID" value="NZ_JAAVJS010000009.1"/>
</dbReference>
<organism evidence="3 4">
    <name type="scientific">Tamlana crocina</name>
    <dbReference type="NCBI Taxonomy" id="393006"/>
    <lineage>
        <taxon>Bacteria</taxon>
        <taxon>Pseudomonadati</taxon>
        <taxon>Bacteroidota</taxon>
        <taxon>Flavobacteriia</taxon>
        <taxon>Flavobacteriales</taxon>
        <taxon>Flavobacteriaceae</taxon>
        <taxon>Tamlana</taxon>
    </lineage>
</organism>
<evidence type="ECO:0000256" key="1">
    <source>
        <dbReference type="SAM" id="MobiDB-lite"/>
    </source>
</evidence>
<feature type="non-terminal residue" evidence="3">
    <location>
        <position position="1"/>
    </location>
</feature>
<evidence type="ECO:0000313" key="3">
    <source>
        <dbReference type="EMBL" id="NJX15440.1"/>
    </source>
</evidence>
<evidence type="ECO:0000313" key="4">
    <source>
        <dbReference type="Proteomes" id="UP000760545"/>
    </source>
</evidence>
<dbReference type="Pfam" id="PF23237">
    <property type="entry name" value="HYR_4C"/>
    <property type="match status" value="5"/>
</dbReference>
<keyword evidence="4" id="KW-1185">Reference proteome</keyword>
<dbReference type="InterPro" id="IPR013783">
    <property type="entry name" value="Ig-like_fold"/>
</dbReference>
<proteinExistence type="predicted"/>
<evidence type="ECO:0000259" key="2">
    <source>
        <dbReference type="Pfam" id="PF23237"/>
    </source>
</evidence>
<sequence length="1521" mass="163616">TRTYTYTYTDCANNSDTWAFTYTIETPAFTIPDADGEATVECIANATETFTLPTVTDACGNTLSPSAAVVTEDPDPLTCEGTRTYTYTYEDCAGNTDTWAFIYTIERTAFTLPANGGETVANLAEATEPVPPTVFDNCGNELTPSEAEKSETPDCQGSVVYSFTYEDCAENTAAWTYTYTVELAPFTLPEDDGSTISCIEDATVPTPPTINDANGNNIVPVMTENTPGCEDDKIYTFTYTDCANNTGVWTYTYVFDLPTINYNEPEELEVASCNFEDQEAINNAFTTWVNEQTDAIAVSGGCDPQLSNNSSSVATPQYCDGGSATVTWTITDRCQNITVSADFILNKQQNVEHEEPHDKTVEACEFYKDDIENSQEALNSAIAAWVIEQTEINETTLIGGCSPTVSHNFSEQPQSIDICTGGSITVTWAINDFCQGHTHQATYTVVAPEELTYDAPQDDPSNNASEFDDPDADVAQQNLDNDIAAWVAAQNDAITNSLDGGCDPKVTNNFTDQSISFCTSGSITITWTIEDLCGTTNPTATYTFTQPDGITFTNPSDEDVNTCSFDGDDPQGQLNDAISDWVDEQTGIITNSLSGGSPDVMHDYSGATIDICQGGSITVNWSIDDICETINVSASYSVVPADAIAYTAPSDLDRQSCDYADQNEVDTAFNNWVAAQTAAFATTGGCSPTLADNSANATIPQLCDGGSASVTWTITDLCETINVSADFTITPMATATFTNPTNGSSDACDYNTDNLAAAQNSLNADIVEWVNTQTQNIDDSFSGGCSPSVSNDFENQTIDFCTGGSITVNWEISDLCDTVSVSAEYTFTAPEAPVFEQSTPEATLTVECDAVPEAAVITASNSCGAIDVVFTEERIDGECPNSYVLERNWTATNICGVTATHQQIVTVQDTTPPVLTLPKNDTAECSADLSTIAFGEATATDNCDANPLVTYQDKITNGSCPGDYTITRTWTATDACGNTVSANQTISTTDTTAPTFDQTTLPGNIKVECSGIPEPEILTATDNCGTAVVTVEDKRTDGNCPNNYEITRTYKATDECGNTETHVQTITVQDTTPPVFVEDLPEKNIEVECDAIPVPETLTATDTCGSATVTVSDTRTNGNCPNSYFLARTWKAEDECGLTTTFTQIITVKDTTPPTFVETLPRDITVECDAVPDAATITATDNCGDAVVTVNDVRTDGSCPNSYSIERTYTATDECNLTTTHKQIITVQDTTAPVPTTAFEETINTSCIDIEAAPELEFTDNCSTNVIVEFEETSTFEEGVFADYQVIRTWTVSDACSNEAVYTQTVNVTLDEIYTEVNAQDRCFDDGQVNLRSFLSESVTSGTWEIIEGNPIATIEGDIFDPTNLEDAYTEEFNPNTEGITYVLRFTGFEDGCMNVTDVTMVIDAKCKVLPCGESDVIISKAITPNGDGKNETFDIEGIDLCGFVAEIKIFNRWGALVYESNNYTLGSLRTSGLTGDWDGSAPNSSFGNSGKLPNGTYYYIINLRNSGLSPLTGPIYLGTK</sequence>
<feature type="region of interest" description="Disordered" evidence="1">
    <location>
        <begin position="453"/>
        <end position="473"/>
    </location>
</feature>
<feature type="domain" description="HYR-like" evidence="2">
    <location>
        <begin position="1002"/>
        <end position="1068"/>
    </location>
</feature>
<feature type="domain" description="HYR-like" evidence="2">
    <location>
        <begin position="31"/>
        <end position="105"/>
    </location>
</feature>
<accession>A0ABX1DAZ8</accession>